<feature type="repeat" description="PPR" evidence="2">
    <location>
        <begin position="145"/>
        <end position="175"/>
    </location>
</feature>
<accession>A0A5N6MBE0</accession>
<keyword evidence="1" id="KW-0677">Repeat</keyword>
<dbReference type="FunFam" id="1.25.40.10:FF:000242">
    <property type="entry name" value="Pentatricopeptide repeat-containing protein"/>
    <property type="match status" value="1"/>
</dbReference>
<keyword evidence="4" id="KW-1185">Reference proteome</keyword>
<evidence type="ECO:0000313" key="3">
    <source>
        <dbReference type="EMBL" id="KAD3337726.1"/>
    </source>
</evidence>
<sequence length="394" mass="44757">MVNKRAAEQQCLYLLQTCNTLINLTQIHAQILKLGLQNNPLVLTKFTQTSSDLNAIDYASFILFPPDNKTHLYDTFLYNTVIRAYAQTNQSKITAVDMYKNMVRNEVMPNKFTYPFVLKACAGVGRLNLGESVHGIVVKFGFVGDIHVLNTMVHMYCCCGNVENARKVFDEMPKCDSVSWSAMIGGYARMGMSTSAVELFREMQTTRVRPDEVTMVSVLSACCDLGALDMGKWIENYIEREKITKSIELFDLFSRAGLVKEALEFVNKMPIDPNPIIWRTLTAACRLHGELSLGETLTKQLIENEPFDESNYVLLSNIYGKMCNWQKKTTVRNMMGEKGMRKIPGRSMIEVDNKIYEFIAGDTTHDLYKEIHDMIDEINIKIKMGGYTSQTLLD</sequence>
<dbReference type="InterPro" id="IPR002885">
    <property type="entry name" value="PPR_rpt"/>
</dbReference>
<dbReference type="OrthoDB" id="185373at2759"/>
<protein>
    <recommendedName>
        <fullName evidence="5">DYW domain-containing protein</fullName>
    </recommendedName>
</protein>
<dbReference type="EMBL" id="SZYD01000016">
    <property type="protein sequence ID" value="KAD3337726.1"/>
    <property type="molecule type" value="Genomic_DNA"/>
</dbReference>
<feature type="repeat" description="PPR" evidence="2">
    <location>
        <begin position="74"/>
        <end position="109"/>
    </location>
</feature>
<dbReference type="InterPro" id="IPR046960">
    <property type="entry name" value="PPR_At4g14850-like_plant"/>
</dbReference>
<dbReference type="Proteomes" id="UP000326396">
    <property type="component" value="Linkage Group LG6"/>
</dbReference>
<dbReference type="GO" id="GO:0003723">
    <property type="term" value="F:RNA binding"/>
    <property type="evidence" value="ECO:0007669"/>
    <property type="project" value="InterPro"/>
</dbReference>
<evidence type="ECO:0000256" key="1">
    <source>
        <dbReference type="ARBA" id="ARBA00022737"/>
    </source>
</evidence>
<dbReference type="Gene3D" id="1.25.40.10">
    <property type="entry name" value="Tetratricopeptide repeat domain"/>
    <property type="match status" value="2"/>
</dbReference>
<dbReference type="InterPro" id="IPR046848">
    <property type="entry name" value="E_motif"/>
</dbReference>
<feature type="repeat" description="PPR" evidence="2">
    <location>
        <begin position="176"/>
        <end position="210"/>
    </location>
</feature>
<gene>
    <name evidence="3" type="ORF">E3N88_33246</name>
</gene>
<dbReference type="NCBIfam" id="TIGR00756">
    <property type="entry name" value="PPR"/>
    <property type="match status" value="3"/>
</dbReference>
<comment type="caution">
    <text evidence="3">The sequence shown here is derived from an EMBL/GenBank/DDBJ whole genome shotgun (WGS) entry which is preliminary data.</text>
</comment>
<dbReference type="Pfam" id="PF01535">
    <property type="entry name" value="PPR"/>
    <property type="match status" value="1"/>
</dbReference>
<organism evidence="3 4">
    <name type="scientific">Mikania micrantha</name>
    <name type="common">bitter vine</name>
    <dbReference type="NCBI Taxonomy" id="192012"/>
    <lineage>
        <taxon>Eukaryota</taxon>
        <taxon>Viridiplantae</taxon>
        <taxon>Streptophyta</taxon>
        <taxon>Embryophyta</taxon>
        <taxon>Tracheophyta</taxon>
        <taxon>Spermatophyta</taxon>
        <taxon>Magnoliopsida</taxon>
        <taxon>eudicotyledons</taxon>
        <taxon>Gunneridae</taxon>
        <taxon>Pentapetalae</taxon>
        <taxon>asterids</taxon>
        <taxon>campanulids</taxon>
        <taxon>Asterales</taxon>
        <taxon>Asteraceae</taxon>
        <taxon>Asteroideae</taxon>
        <taxon>Heliantheae alliance</taxon>
        <taxon>Eupatorieae</taxon>
        <taxon>Mikania</taxon>
    </lineage>
</organism>
<dbReference type="PROSITE" id="PS51375">
    <property type="entry name" value="PPR"/>
    <property type="match status" value="3"/>
</dbReference>
<dbReference type="GO" id="GO:0009451">
    <property type="term" value="P:RNA modification"/>
    <property type="evidence" value="ECO:0007669"/>
    <property type="project" value="InterPro"/>
</dbReference>
<dbReference type="AlphaFoldDB" id="A0A5N6MBE0"/>
<dbReference type="Pfam" id="PF12854">
    <property type="entry name" value="PPR_1"/>
    <property type="match status" value="1"/>
</dbReference>
<reference evidence="3 4" key="1">
    <citation type="submission" date="2019-05" db="EMBL/GenBank/DDBJ databases">
        <title>Mikania micrantha, genome provides insights into the molecular mechanism of rapid growth.</title>
        <authorList>
            <person name="Liu B."/>
        </authorList>
    </citation>
    <scope>NUCLEOTIDE SEQUENCE [LARGE SCALE GENOMIC DNA]</scope>
    <source>
        <strain evidence="3">NLD-2019</strain>
        <tissue evidence="3">Leaf</tissue>
    </source>
</reference>
<evidence type="ECO:0008006" key="5">
    <source>
        <dbReference type="Google" id="ProtNLM"/>
    </source>
</evidence>
<evidence type="ECO:0000256" key="2">
    <source>
        <dbReference type="PROSITE-ProRule" id="PRU00708"/>
    </source>
</evidence>
<dbReference type="InterPro" id="IPR011990">
    <property type="entry name" value="TPR-like_helical_dom_sf"/>
</dbReference>
<dbReference type="PANTHER" id="PTHR47926">
    <property type="entry name" value="PENTATRICOPEPTIDE REPEAT-CONTAINING PROTEIN"/>
    <property type="match status" value="1"/>
</dbReference>
<dbReference type="Pfam" id="PF20431">
    <property type="entry name" value="E_motif"/>
    <property type="match status" value="1"/>
</dbReference>
<proteinExistence type="predicted"/>
<name>A0A5N6MBE0_9ASTR</name>
<dbReference type="Pfam" id="PF13041">
    <property type="entry name" value="PPR_2"/>
    <property type="match status" value="2"/>
</dbReference>
<evidence type="ECO:0000313" key="4">
    <source>
        <dbReference type="Proteomes" id="UP000326396"/>
    </source>
</evidence>